<reference evidence="2 3" key="1">
    <citation type="submission" date="2020-08" db="EMBL/GenBank/DDBJ databases">
        <authorList>
            <person name="Hejnol A."/>
        </authorList>
    </citation>
    <scope>NUCLEOTIDE SEQUENCE [LARGE SCALE GENOMIC DNA]</scope>
</reference>
<keyword evidence="1" id="KW-1133">Transmembrane helix</keyword>
<dbReference type="AlphaFoldDB" id="A0A7I8VJ39"/>
<protein>
    <submittedName>
        <fullName evidence="2">DgyrCDS5200</fullName>
    </submittedName>
</protein>
<dbReference type="EMBL" id="CAJFCJ010000006">
    <property type="protein sequence ID" value="CAD5116294.1"/>
    <property type="molecule type" value="Genomic_DNA"/>
</dbReference>
<feature type="transmembrane region" description="Helical" evidence="1">
    <location>
        <begin position="179"/>
        <end position="201"/>
    </location>
</feature>
<evidence type="ECO:0000256" key="1">
    <source>
        <dbReference type="SAM" id="Phobius"/>
    </source>
</evidence>
<evidence type="ECO:0000313" key="2">
    <source>
        <dbReference type="EMBL" id="CAD5116294.1"/>
    </source>
</evidence>
<organism evidence="2 3">
    <name type="scientific">Dimorphilus gyrociliatus</name>
    <dbReference type="NCBI Taxonomy" id="2664684"/>
    <lineage>
        <taxon>Eukaryota</taxon>
        <taxon>Metazoa</taxon>
        <taxon>Spiralia</taxon>
        <taxon>Lophotrochozoa</taxon>
        <taxon>Annelida</taxon>
        <taxon>Polychaeta</taxon>
        <taxon>Polychaeta incertae sedis</taxon>
        <taxon>Dinophilidae</taxon>
        <taxon>Dimorphilus</taxon>
    </lineage>
</organism>
<keyword evidence="1" id="KW-0472">Membrane</keyword>
<name>A0A7I8VJ39_9ANNE</name>
<evidence type="ECO:0000313" key="3">
    <source>
        <dbReference type="Proteomes" id="UP000549394"/>
    </source>
</evidence>
<dbReference type="OrthoDB" id="6156466at2759"/>
<accession>A0A7I8VJ39</accession>
<gene>
    <name evidence="2" type="ORF">DGYR_LOCUS4931</name>
</gene>
<keyword evidence="3" id="KW-1185">Reference proteome</keyword>
<comment type="caution">
    <text evidence="2">The sequence shown here is derived from an EMBL/GenBank/DDBJ whole genome shotgun (WGS) entry which is preliminary data.</text>
</comment>
<keyword evidence="1" id="KW-0812">Transmembrane</keyword>
<dbReference type="Proteomes" id="UP000549394">
    <property type="component" value="Unassembled WGS sequence"/>
</dbReference>
<sequence length="302" mass="34138">MSFSGDRVYDLSVQQILTTKIKRGSAELKKYCRSMNRWGPFCLQRCGDCLNNSCNPLGGTCEQGCRRNDYAYQIRCTNDLKPFLPKESEYKNLTQFREFWAEMRRGLEDEWKGFCKGTQRWGPFCLFLCSKNCQIGCDYMDGSCNRGACIKGYIGIRCNKLSPLVQAQKASIKEYPTEAIFSGFTIAFVVVSSLGIGILCFTINKYRRNRKEGGKSPKQPHESNITDNGIRIKTVDETTIGTSQNVTIRDFKNSILSEMNRAPTKTAINKIGRYSLPVIHTSVVNSRAPPTRDLSPLFSISK</sequence>
<proteinExistence type="predicted"/>